<accession>A0ABW9ATT6</accession>
<name>A0ABW9ATT6_9BURK</name>
<evidence type="ECO:0000313" key="1">
    <source>
        <dbReference type="EMBL" id="MFM0003997.1"/>
    </source>
</evidence>
<organism evidence="1 2">
    <name type="scientific">Paraburkholderia dipogonis</name>
    <dbReference type="NCBI Taxonomy" id="1211383"/>
    <lineage>
        <taxon>Bacteria</taxon>
        <taxon>Pseudomonadati</taxon>
        <taxon>Pseudomonadota</taxon>
        <taxon>Betaproteobacteria</taxon>
        <taxon>Burkholderiales</taxon>
        <taxon>Burkholderiaceae</taxon>
        <taxon>Paraburkholderia</taxon>
    </lineage>
</organism>
<dbReference type="Proteomes" id="UP001629230">
    <property type="component" value="Unassembled WGS sequence"/>
</dbReference>
<evidence type="ECO:0000313" key="2">
    <source>
        <dbReference type="Proteomes" id="UP001629230"/>
    </source>
</evidence>
<protein>
    <submittedName>
        <fullName evidence="1">Uncharacterized protein</fullName>
    </submittedName>
</protein>
<sequence length="103" mass="11597">MSSVLPFARMRVTTDDRMHRPGECAHRNIRLDPRGGIVTCRDCSATLTPFWALTMLADQYAVALTHIERLETRLARADSRILELSAELDCRQPTKDPSKPSST</sequence>
<dbReference type="RefSeq" id="WP_408178957.1">
    <property type="nucleotide sequence ID" value="NZ_JAQQEZ010000017.1"/>
</dbReference>
<dbReference type="EMBL" id="JAQQEZ010000017">
    <property type="protein sequence ID" value="MFM0003997.1"/>
    <property type="molecule type" value="Genomic_DNA"/>
</dbReference>
<gene>
    <name evidence="1" type="ORF">PQR57_23605</name>
</gene>
<proteinExistence type="predicted"/>
<reference evidence="1 2" key="1">
    <citation type="journal article" date="2024" name="Chem. Sci.">
        <title>Discovery of megapolipeptins by genome mining of a Burkholderiales bacteria collection.</title>
        <authorList>
            <person name="Paulo B.S."/>
            <person name="Recchia M.J.J."/>
            <person name="Lee S."/>
            <person name="Fergusson C.H."/>
            <person name="Romanowski S.B."/>
            <person name="Hernandez A."/>
            <person name="Krull N."/>
            <person name="Liu D.Y."/>
            <person name="Cavanagh H."/>
            <person name="Bos A."/>
            <person name="Gray C.A."/>
            <person name="Murphy B.T."/>
            <person name="Linington R.G."/>
            <person name="Eustaquio A.S."/>
        </authorList>
    </citation>
    <scope>NUCLEOTIDE SEQUENCE [LARGE SCALE GENOMIC DNA]</scope>
    <source>
        <strain evidence="1 2">RL17-350-BIC-A</strain>
    </source>
</reference>
<comment type="caution">
    <text evidence="1">The sequence shown here is derived from an EMBL/GenBank/DDBJ whole genome shotgun (WGS) entry which is preliminary data.</text>
</comment>
<keyword evidence="2" id="KW-1185">Reference proteome</keyword>